<evidence type="ECO:0000313" key="2">
    <source>
        <dbReference type="EMBL" id="HDR00395.1"/>
    </source>
</evidence>
<dbReference type="EMBL" id="DSBX01000344">
    <property type="protein sequence ID" value="HDR00395.1"/>
    <property type="molecule type" value="Genomic_DNA"/>
</dbReference>
<evidence type="ECO:0000259" key="1">
    <source>
        <dbReference type="SMART" id="SM00065"/>
    </source>
</evidence>
<accession>A0A7V0T743</accession>
<dbReference type="Proteomes" id="UP000885672">
    <property type="component" value="Unassembled WGS sequence"/>
</dbReference>
<dbReference type="Gene3D" id="3.30.450.40">
    <property type="match status" value="1"/>
</dbReference>
<name>A0A7V0T743_UNCW3</name>
<dbReference type="InterPro" id="IPR029016">
    <property type="entry name" value="GAF-like_dom_sf"/>
</dbReference>
<gene>
    <name evidence="2" type="ORF">ENN51_08960</name>
</gene>
<comment type="caution">
    <text evidence="2">The sequence shown here is derived from an EMBL/GenBank/DDBJ whole genome shotgun (WGS) entry which is preliminary data.</text>
</comment>
<reference evidence="2" key="1">
    <citation type="journal article" date="2020" name="mSystems">
        <title>Genome- and Community-Level Interaction Insights into Carbon Utilization and Element Cycling Functions of Hydrothermarchaeota in Hydrothermal Sediment.</title>
        <authorList>
            <person name="Zhou Z."/>
            <person name="Liu Y."/>
            <person name="Xu W."/>
            <person name="Pan J."/>
            <person name="Luo Z.H."/>
            <person name="Li M."/>
        </authorList>
    </citation>
    <scope>NUCLEOTIDE SEQUENCE [LARGE SCALE GENOMIC DNA]</scope>
    <source>
        <strain evidence="2">SpSt-1182</strain>
    </source>
</reference>
<dbReference type="InterPro" id="IPR003018">
    <property type="entry name" value="GAF"/>
</dbReference>
<dbReference type="SMART" id="SM00065">
    <property type="entry name" value="GAF"/>
    <property type="match status" value="1"/>
</dbReference>
<dbReference type="AlphaFoldDB" id="A0A7V0T743"/>
<dbReference type="SUPFAM" id="SSF55781">
    <property type="entry name" value="GAF domain-like"/>
    <property type="match status" value="1"/>
</dbReference>
<proteinExistence type="predicted"/>
<organism evidence="2">
    <name type="scientific">candidate division WOR-3 bacterium</name>
    <dbReference type="NCBI Taxonomy" id="2052148"/>
    <lineage>
        <taxon>Bacteria</taxon>
        <taxon>Bacteria division WOR-3</taxon>
    </lineage>
</organism>
<feature type="domain" description="GAF" evidence="1">
    <location>
        <begin position="19"/>
        <end position="149"/>
    </location>
</feature>
<protein>
    <submittedName>
        <fullName evidence="2">GAF domain-containing protein</fullName>
    </submittedName>
</protein>
<dbReference type="Pfam" id="PF01590">
    <property type="entry name" value="GAF"/>
    <property type="match status" value="1"/>
</dbReference>
<sequence>MRFKEEFDAVRALVRSAQRPEDAQARVVLYLYENFGDYDWVGIYRLEGTELLLGPWQGNAPTEHVRIPAGQGVCGACALSGRTELVPDVSVDPRYLACFSETKSEVVVPITVRGRFWGEIDIDSSTPGAFSPADVEFLEAVAGLLAGML</sequence>